<evidence type="ECO:0000313" key="6">
    <source>
        <dbReference type="Proteomes" id="UP000543804"/>
    </source>
</evidence>
<dbReference type="InterPro" id="IPR010982">
    <property type="entry name" value="Lambda_DNA-bd_dom_sf"/>
</dbReference>
<dbReference type="InterPro" id="IPR011051">
    <property type="entry name" value="RmlC_Cupin_sf"/>
</dbReference>
<dbReference type="EMBL" id="JABAFA010000044">
    <property type="protein sequence ID" value="NMD99658.1"/>
    <property type="molecule type" value="Genomic_DNA"/>
</dbReference>
<proteinExistence type="predicted"/>
<dbReference type="SUPFAM" id="SSF51182">
    <property type="entry name" value="RmlC-like cupins"/>
    <property type="match status" value="1"/>
</dbReference>
<keyword evidence="1" id="KW-0805">Transcription regulation</keyword>
<evidence type="ECO:0000313" key="5">
    <source>
        <dbReference type="EMBL" id="NMD99658.1"/>
    </source>
</evidence>
<keyword evidence="2" id="KW-0238">DNA-binding</keyword>
<name>A0A848B8T3_9FIRM</name>
<sequence length="184" mass="20497">MDYLSHNIAINLNRIRKAKGMSLDVVAEQTGVSKSMLATIEKGHANPSIGVLGKIMSGLRVELTDLTQAPTQDAYLVNVDSLAPTKDVPGEYRVWTCFPIADNRVVEIYRIDIAPGGTYWSGGHGERTKEYVFLLHGELSLEIAGGERRTIKEGQAFRFSSEEEHIYRNLTHHPISFTSFFVVC</sequence>
<dbReference type="InterPro" id="IPR013096">
    <property type="entry name" value="Cupin_2"/>
</dbReference>
<feature type="domain" description="HTH cro/C1-type" evidence="4">
    <location>
        <begin position="12"/>
        <end position="66"/>
    </location>
</feature>
<dbReference type="GO" id="GO:0005829">
    <property type="term" value="C:cytosol"/>
    <property type="evidence" value="ECO:0007669"/>
    <property type="project" value="TreeGrafter"/>
</dbReference>
<keyword evidence="3" id="KW-0804">Transcription</keyword>
<dbReference type="PANTHER" id="PTHR46797:SF23">
    <property type="entry name" value="HTH-TYPE TRANSCRIPTIONAL REGULATOR SUTR"/>
    <property type="match status" value="1"/>
</dbReference>
<dbReference type="RefSeq" id="WP_170077914.1">
    <property type="nucleotide sequence ID" value="NZ_JABAFA010000044.1"/>
</dbReference>
<comment type="caution">
    <text evidence="5">The sequence shown here is derived from an EMBL/GenBank/DDBJ whole genome shotgun (WGS) entry which is preliminary data.</text>
</comment>
<dbReference type="InterPro" id="IPR014710">
    <property type="entry name" value="RmlC-like_jellyroll"/>
</dbReference>
<reference evidence="5 6" key="1">
    <citation type="submission" date="2020-04" db="EMBL/GenBank/DDBJ databases">
        <authorList>
            <person name="Hitch T.C.A."/>
            <person name="Wylensek D."/>
            <person name="Clavel T."/>
        </authorList>
    </citation>
    <scope>NUCLEOTIDE SEQUENCE [LARGE SCALE GENOMIC DNA]</scope>
    <source>
        <strain evidence="5 6">PG-130-P53-12</strain>
    </source>
</reference>
<evidence type="ECO:0000256" key="2">
    <source>
        <dbReference type="ARBA" id="ARBA00023125"/>
    </source>
</evidence>
<evidence type="ECO:0000259" key="4">
    <source>
        <dbReference type="PROSITE" id="PS50943"/>
    </source>
</evidence>
<dbReference type="Proteomes" id="UP000543804">
    <property type="component" value="Unassembled WGS sequence"/>
</dbReference>
<protein>
    <submittedName>
        <fullName evidence="5">Helix-turn-helix transcriptional regulator</fullName>
    </submittedName>
</protein>
<dbReference type="InterPro" id="IPR050807">
    <property type="entry name" value="TransReg_Diox_bact_type"/>
</dbReference>
<dbReference type="GO" id="GO:0003700">
    <property type="term" value="F:DNA-binding transcription factor activity"/>
    <property type="evidence" value="ECO:0007669"/>
    <property type="project" value="TreeGrafter"/>
</dbReference>
<dbReference type="CDD" id="cd00093">
    <property type="entry name" value="HTH_XRE"/>
    <property type="match status" value="1"/>
</dbReference>
<gene>
    <name evidence="5" type="ORF">HF878_09345</name>
</gene>
<dbReference type="Pfam" id="PF07883">
    <property type="entry name" value="Cupin_2"/>
    <property type="match status" value="1"/>
</dbReference>
<dbReference type="SMART" id="SM00530">
    <property type="entry name" value="HTH_XRE"/>
    <property type="match status" value="1"/>
</dbReference>
<dbReference type="CDD" id="cd02209">
    <property type="entry name" value="cupin_XRE_C"/>
    <property type="match status" value="1"/>
</dbReference>
<dbReference type="Pfam" id="PF01381">
    <property type="entry name" value="HTH_3"/>
    <property type="match status" value="1"/>
</dbReference>
<dbReference type="SUPFAM" id="SSF47413">
    <property type="entry name" value="lambda repressor-like DNA-binding domains"/>
    <property type="match status" value="1"/>
</dbReference>
<dbReference type="AlphaFoldDB" id="A0A848B8T3"/>
<evidence type="ECO:0000256" key="1">
    <source>
        <dbReference type="ARBA" id="ARBA00023015"/>
    </source>
</evidence>
<dbReference type="PROSITE" id="PS50943">
    <property type="entry name" value="HTH_CROC1"/>
    <property type="match status" value="1"/>
</dbReference>
<evidence type="ECO:0000256" key="3">
    <source>
        <dbReference type="ARBA" id="ARBA00023163"/>
    </source>
</evidence>
<dbReference type="Gene3D" id="2.60.120.10">
    <property type="entry name" value="Jelly Rolls"/>
    <property type="match status" value="1"/>
</dbReference>
<keyword evidence="6" id="KW-1185">Reference proteome</keyword>
<dbReference type="GO" id="GO:0003677">
    <property type="term" value="F:DNA binding"/>
    <property type="evidence" value="ECO:0007669"/>
    <property type="project" value="UniProtKB-KW"/>
</dbReference>
<organism evidence="5 6">
    <name type="scientific">Selenomonas bovis</name>
    <dbReference type="NCBI Taxonomy" id="416586"/>
    <lineage>
        <taxon>Bacteria</taxon>
        <taxon>Bacillati</taxon>
        <taxon>Bacillota</taxon>
        <taxon>Negativicutes</taxon>
        <taxon>Selenomonadales</taxon>
        <taxon>Selenomonadaceae</taxon>
        <taxon>Selenomonas</taxon>
    </lineage>
</organism>
<dbReference type="Gene3D" id="1.10.260.40">
    <property type="entry name" value="lambda repressor-like DNA-binding domains"/>
    <property type="match status" value="1"/>
</dbReference>
<dbReference type="InterPro" id="IPR001387">
    <property type="entry name" value="Cro/C1-type_HTH"/>
</dbReference>
<dbReference type="PANTHER" id="PTHR46797">
    <property type="entry name" value="HTH-TYPE TRANSCRIPTIONAL REGULATOR"/>
    <property type="match status" value="1"/>
</dbReference>
<accession>A0A848B8T3</accession>